<dbReference type="CDD" id="cd00093">
    <property type="entry name" value="HTH_XRE"/>
    <property type="match status" value="1"/>
</dbReference>
<dbReference type="RefSeq" id="WP_344635058.1">
    <property type="nucleotide sequence ID" value="NZ_BAAATR010000003.1"/>
</dbReference>
<dbReference type="Gene3D" id="1.10.260.40">
    <property type="entry name" value="lambda repressor-like DNA-binding domains"/>
    <property type="match status" value="1"/>
</dbReference>
<sequence>MSQTAKGHSAAGGIGEVIRRARVLSGRSQADVATELGYHQSKISRLESGKGTQDIDVLRAVAAVLDIPLGSLGLSSHTSADSRTDDMHRRNFLAASVVALAAPTPTPRVGIELVQALLPGPVPTEHAPQPVAALASRLSQARRLFYTCRYAELEGALPSLIADLRQAQDAARGGDQALSGLLATAYQTAVSLLLKLGDHGNAWLAVGRAMAEAERSADPVVMASSVRVQAHVLARDRHTAPAVTLIRHTADQLSGSYDRRAPEYLAALGLMLLRGVTAASAGGDRATTAEFLAEAQEVARYVGLDGPEAWANFSPTNVALHSVSASVVLGDAGTALEAAQPLMRRRIPVPERRAALWVEAARAYSQQGRLAEGYKALRIAESCASEDIRRRPSVLELAGDMAARDRRGAVPELRRFCQELGVQV</sequence>
<protein>
    <recommendedName>
        <fullName evidence="1">HTH cro/C1-type domain-containing protein</fullName>
    </recommendedName>
</protein>
<dbReference type="EMBL" id="BAAATR010000003">
    <property type="protein sequence ID" value="GAA2232400.1"/>
    <property type="molecule type" value="Genomic_DNA"/>
</dbReference>
<keyword evidence="3" id="KW-1185">Reference proteome</keyword>
<dbReference type="SMART" id="SM00530">
    <property type="entry name" value="HTH_XRE"/>
    <property type="match status" value="1"/>
</dbReference>
<dbReference type="SUPFAM" id="SSF47413">
    <property type="entry name" value="lambda repressor-like DNA-binding domains"/>
    <property type="match status" value="1"/>
</dbReference>
<name>A0ABP5QD63_9ACTN</name>
<dbReference type="InterPro" id="IPR010982">
    <property type="entry name" value="Lambda_DNA-bd_dom_sf"/>
</dbReference>
<reference evidence="3" key="1">
    <citation type="journal article" date="2019" name="Int. J. Syst. Evol. Microbiol.">
        <title>The Global Catalogue of Microorganisms (GCM) 10K type strain sequencing project: providing services to taxonomists for standard genome sequencing and annotation.</title>
        <authorList>
            <consortium name="The Broad Institute Genomics Platform"/>
            <consortium name="The Broad Institute Genome Sequencing Center for Infectious Disease"/>
            <person name="Wu L."/>
            <person name="Ma J."/>
        </authorList>
    </citation>
    <scope>NUCLEOTIDE SEQUENCE [LARGE SCALE GENOMIC DNA]</scope>
    <source>
        <strain evidence="3">JCM 7356</strain>
    </source>
</reference>
<dbReference type="Proteomes" id="UP001500305">
    <property type="component" value="Unassembled WGS sequence"/>
</dbReference>
<evidence type="ECO:0000313" key="3">
    <source>
        <dbReference type="Proteomes" id="UP001500305"/>
    </source>
</evidence>
<gene>
    <name evidence="2" type="ORF">GCM10010430_11140</name>
</gene>
<comment type="caution">
    <text evidence="2">The sequence shown here is derived from an EMBL/GenBank/DDBJ whole genome shotgun (WGS) entry which is preliminary data.</text>
</comment>
<dbReference type="PROSITE" id="PS50943">
    <property type="entry name" value="HTH_CROC1"/>
    <property type="match status" value="1"/>
</dbReference>
<evidence type="ECO:0000313" key="2">
    <source>
        <dbReference type="EMBL" id="GAA2232400.1"/>
    </source>
</evidence>
<feature type="domain" description="HTH cro/C1-type" evidence="1">
    <location>
        <begin position="18"/>
        <end position="72"/>
    </location>
</feature>
<proteinExistence type="predicted"/>
<accession>A0ABP5QD63</accession>
<organism evidence="2 3">
    <name type="scientific">Kitasatospora cystarginea</name>
    <dbReference type="NCBI Taxonomy" id="58350"/>
    <lineage>
        <taxon>Bacteria</taxon>
        <taxon>Bacillati</taxon>
        <taxon>Actinomycetota</taxon>
        <taxon>Actinomycetes</taxon>
        <taxon>Kitasatosporales</taxon>
        <taxon>Streptomycetaceae</taxon>
        <taxon>Kitasatospora</taxon>
    </lineage>
</organism>
<dbReference type="Pfam" id="PF01381">
    <property type="entry name" value="HTH_3"/>
    <property type="match status" value="1"/>
</dbReference>
<dbReference type="InterPro" id="IPR001387">
    <property type="entry name" value="Cro/C1-type_HTH"/>
</dbReference>
<evidence type="ECO:0000259" key="1">
    <source>
        <dbReference type="PROSITE" id="PS50943"/>
    </source>
</evidence>